<feature type="transmembrane region" description="Helical" evidence="1">
    <location>
        <begin position="42"/>
        <end position="69"/>
    </location>
</feature>
<dbReference type="EMBL" id="JBHTHY010000003">
    <property type="protein sequence ID" value="MFD0796760.1"/>
    <property type="molecule type" value="Genomic_DNA"/>
</dbReference>
<reference evidence="3" key="1">
    <citation type="journal article" date="2019" name="Int. J. Syst. Evol. Microbiol.">
        <title>The Global Catalogue of Microorganisms (GCM) 10K type strain sequencing project: providing services to taxonomists for standard genome sequencing and annotation.</title>
        <authorList>
            <consortium name="The Broad Institute Genomics Platform"/>
            <consortium name="The Broad Institute Genome Sequencing Center for Infectious Disease"/>
            <person name="Wu L."/>
            <person name="Ma J."/>
        </authorList>
    </citation>
    <scope>NUCLEOTIDE SEQUENCE [LARGE SCALE GENOMIC DNA]</scope>
    <source>
        <strain evidence="3">CCUG 61948</strain>
    </source>
</reference>
<keyword evidence="1" id="KW-1133">Transmembrane helix</keyword>
<organism evidence="2 3">
    <name type="scientific">Maribacter chungangensis</name>
    <dbReference type="NCBI Taxonomy" id="1069117"/>
    <lineage>
        <taxon>Bacteria</taxon>
        <taxon>Pseudomonadati</taxon>
        <taxon>Bacteroidota</taxon>
        <taxon>Flavobacteriia</taxon>
        <taxon>Flavobacteriales</taxon>
        <taxon>Flavobacteriaceae</taxon>
        <taxon>Maribacter</taxon>
    </lineage>
</organism>
<keyword evidence="3" id="KW-1185">Reference proteome</keyword>
<evidence type="ECO:0000313" key="3">
    <source>
        <dbReference type="Proteomes" id="UP001597012"/>
    </source>
</evidence>
<sequence>MILSENTSQQLSKGAIAITLFSALIGGHLTASYFLYTPSNDTMVFFMKIVGGIVSLNSFYFLICSILIIANIPKRMFLLKAMLFMLINIPVAIGCLSLVIGATF</sequence>
<protein>
    <submittedName>
        <fullName evidence="2">Uncharacterized protein</fullName>
    </submittedName>
</protein>
<feature type="transmembrane region" description="Helical" evidence="1">
    <location>
        <begin position="81"/>
        <end position="102"/>
    </location>
</feature>
<dbReference type="RefSeq" id="WP_379932674.1">
    <property type="nucleotide sequence ID" value="NZ_JBHTHY010000003.1"/>
</dbReference>
<keyword evidence="1" id="KW-0472">Membrane</keyword>
<comment type="caution">
    <text evidence="2">The sequence shown here is derived from an EMBL/GenBank/DDBJ whole genome shotgun (WGS) entry which is preliminary data.</text>
</comment>
<accession>A0ABW3B0W7</accession>
<keyword evidence="1" id="KW-0812">Transmembrane</keyword>
<gene>
    <name evidence="2" type="ORF">ACFQZJ_04760</name>
</gene>
<feature type="transmembrane region" description="Helical" evidence="1">
    <location>
        <begin position="15"/>
        <end position="36"/>
    </location>
</feature>
<evidence type="ECO:0000256" key="1">
    <source>
        <dbReference type="SAM" id="Phobius"/>
    </source>
</evidence>
<name>A0ABW3B0W7_9FLAO</name>
<evidence type="ECO:0000313" key="2">
    <source>
        <dbReference type="EMBL" id="MFD0796760.1"/>
    </source>
</evidence>
<proteinExistence type="predicted"/>
<dbReference type="Proteomes" id="UP001597012">
    <property type="component" value="Unassembled WGS sequence"/>
</dbReference>